<dbReference type="SUPFAM" id="SSF52317">
    <property type="entry name" value="Class I glutamine amidotransferase-like"/>
    <property type="match status" value="1"/>
</dbReference>
<comment type="caution">
    <text evidence="1">The sequence shown here is derived from an EMBL/GenBank/DDBJ whole genome shotgun (WGS) entry which is preliminary data.</text>
</comment>
<accession>A0ABW4FUP0</accession>
<protein>
    <recommendedName>
        <fullName evidence="3">Cyanophycinase</fullName>
    </recommendedName>
</protein>
<proteinExistence type="predicted"/>
<dbReference type="EMBL" id="JBHUCP010000033">
    <property type="protein sequence ID" value="MFD1534288.1"/>
    <property type="molecule type" value="Genomic_DNA"/>
</dbReference>
<dbReference type="Gene3D" id="3.40.50.880">
    <property type="match status" value="1"/>
</dbReference>
<dbReference type="PANTHER" id="PTHR36175:SF1">
    <property type="entry name" value="CYANOPHYCINASE"/>
    <property type="match status" value="1"/>
</dbReference>
<organism evidence="1 2">
    <name type="scientific">Pseudonocardia aurantiaca</name>
    <dbReference type="NCBI Taxonomy" id="75290"/>
    <lineage>
        <taxon>Bacteria</taxon>
        <taxon>Bacillati</taxon>
        <taxon>Actinomycetota</taxon>
        <taxon>Actinomycetes</taxon>
        <taxon>Pseudonocardiales</taxon>
        <taxon>Pseudonocardiaceae</taxon>
        <taxon>Pseudonocardia</taxon>
    </lineage>
</organism>
<evidence type="ECO:0000313" key="1">
    <source>
        <dbReference type="EMBL" id="MFD1534288.1"/>
    </source>
</evidence>
<dbReference type="PANTHER" id="PTHR36175">
    <property type="entry name" value="CYANOPHYCINASE"/>
    <property type="match status" value="1"/>
</dbReference>
<keyword evidence="2" id="KW-1185">Reference proteome</keyword>
<gene>
    <name evidence="1" type="ORF">ACFSCY_33215</name>
</gene>
<sequence>MVVLTAEANSGLDSEIYKAAPFNSVQTISLPPPSTQADLKQAASVIDKAEAAFFDGGNQHNYTQWAGSPLMAAVQRVYQRGGVVGGSSAGLAILGQYAFDSSNGSIDSAESLADPYSSRVTFTRNMLKFPPLAGWITDSHFGERDRFGRLTVFMARQIADGAVSGAPPQVYGVGIDETAAVVVNSAGRATLLQSPSKPGAAYFVVGGPAAQVSAGKPLVYPNLEVARLDAPRQYYDMTRRCGTGPKYTISVDARQESPLGGVNPYSAPGVAASC</sequence>
<evidence type="ECO:0008006" key="3">
    <source>
        <dbReference type="Google" id="ProtNLM"/>
    </source>
</evidence>
<reference evidence="2" key="1">
    <citation type="journal article" date="2019" name="Int. J. Syst. Evol. Microbiol.">
        <title>The Global Catalogue of Microorganisms (GCM) 10K type strain sequencing project: providing services to taxonomists for standard genome sequencing and annotation.</title>
        <authorList>
            <consortium name="The Broad Institute Genomics Platform"/>
            <consortium name="The Broad Institute Genome Sequencing Center for Infectious Disease"/>
            <person name="Wu L."/>
            <person name="Ma J."/>
        </authorList>
    </citation>
    <scope>NUCLEOTIDE SEQUENCE [LARGE SCALE GENOMIC DNA]</scope>
    <source>
        <strain evidence="2">JCM 12165</strain>
    </source>
</reference>
<dbReference type="Proteomes" id="UP001597145">
    <property type="component" value="Unassembled WGS sequence"/>
</dbReference>
<evidence type="ECO:0000313" key="2">
    <source>
        <dbReference type="Proteomes" id="UP001597145"/>
    </source>
</evidence>
<dbReference type="InterPro" id="IPR029062">
    <property type="entry name" value="Class_I_gatase-like"/>
</dbReference>
<dbReference type="RefSeq" id="WP_343984725.1">
    <property type="nucleotide sequence ID" value="NZ_BAAAJG010000025.1"/>
</dbReference>
<name>A0ABW4FUP0_9PSEU</name>